<dbReference type="Proteomes" id="UP000537204">
    <property type="component" value="Unassembled WGS sequence"/>
</dbReference>
<feature type="coiled-coil region" evidence="1">
    <location>
        <begin position="56"/>
        <end position="83"/>
    </location>
</feature>
<dbReference type="EMBL" id="JACHCE010000003">
    <property type="protein sequence ID" value="MBB5636760.1"/>
    <property type="molecule type" value="Genomic_DNA"/>
</dbReference>
<proteinExistence type="predicted"/>
<evidence type="ECO:0000313" key="3">
    <source>
        <dbReference type="Proteomes" id="UP000537204"/>
    </source>
</evidence>
<organism evidence="2 3">
    <name type="scientific">Pedobacter cryoconitis</name>
    <dbReference type="NCBI Taxonomy" id="188932"/>
    <lineage>
        <taxon>Bacteria</taxon>
        <taxon>Pseudomonadati</taxon>
        <taxon>Bacteroidota</taxon>
        <taxon>Sphingobacteriia</taxon>
        <taxon>Sphingobacteriales</taxon>
        <taxon>Sphingobacteriaceae</taxon>
        <taxon>Pedobacter</taxon>
    </lineage>
</organism>
<keyword evidence="1" id="KW-0175">Coiled coil</keyword>
<accession>A0A7W9E0M1</accession>
<evidence type="ECO:0000313" key="2">
    <source>
        <dbReference type="EMBL" id="MBB5636760.1"/>
    </source>
</evidence>
<reference evidence="2 3" key="1">
    <citation type="submission" date="2020-08" db="EMBL/GenBank/DDBJ databases">
        <title>Genomic Encyclopedia of Type Strains, Phase IV (KMG-V): Genome sequencing to study the core and pangenomes of soil and plant-associated prokaryotes.</title>
        <authorList>
            <person name="Whitman W."/>
        </authorList>
    </citation>
    <scope>NUCLEOTIDE SEQUENCE [LARGE SCALE GENOMIC DNA]</scope>
    <source>
        <strain evidence="2 3">S3M1</strain>
    </source>
</reference>
<evidence type="ECO:0000256" key="1">
    <source>
        <dbReference type="SAM" id="Coils"/>
    </source>
</evidence>
<protein>
    <submittedName>
        <fullName evidence="2">Uncharacterized protein</fullName>
    </submittedName>
</protein>
<dbReference type="AlphaFoldDB" id="A0A7W9E0M1"/>
<name>A0A7W9E0M1_9SPHI</name>
<sequence length="88" mass="9978">MKAFRAIRASLTPKTFKKNEHLPGFPSAIQAGANGVELGNLNKVLLKHQEELTLHLIEQNKKIEILMQLMQKQQDDINKLKSENSKSL</sequence>
<comment type="caution">
    <text evidence="2">The sequence shown here is derived from an EMBL/GenBank/DDBJ whole genome shotgun (WGS) entry which is preliminary data.</text>
</comment>
<gene>
    <name evidence="2" type="ORF">HDE68_002661</name>
</gene>
<dbReference type="RefSeq" id="WP_183882599.1">
    <property type="nucleotide sequence ID" value="NZ_JACHCE010000003.1"/>
</dbReference>